<keyword evidence="4 7" id="KW-0238">DNA-binding</keyword>
<name>A0A426FQA2_9BURK</name>
<reference evidence="10 11" key="1">
    <citation type="submission" date="2018-11" db="EMBL/GenBank/DDBJ databases">
        <title>Genome sequencing of Lautropia sp. KCOM 2505 (= ChDC F240).</title>
        <authorList>
            <person name="Kook J.-K."/>
            <person name="Park S.-N."/>
            <person name="Lim Y.K."/>
        </authorList>
    </citation>
    <scope>NUCLEOTIDE SEQUENCE [LARGE SCALE GENOMIC DNA]</scope>
    <source>
        <strain evidence="10 11">KCOM 2505</strain>
    </source>
</reference>
<dbReference type="InterPro" id="IPR001789">
    <property type="entry name" value="Sig_transdc_resp-reg_receiver"/>
</dbReference>
<dbReference type="CDD" id="cd00383">
    <property type="entry name" value="trans_reg_C"/>
    <property type="match status" value="1"/>
</dbReference>
<keyword evidence="2" id="KW-0902">Two-component regulatory system</keyword>
<dbReference type="InterPro" id="IPR016032">
    <property type="entry name" value="Sig_transdc_resp-reg_C-effctor"/>
</dbReference>
<keyword evidence="1 6" id="KW-0597">Phosphoprotein</keyword>
<dbReference type="InterPro" id="IPR036388">
    <property type="entry name" value="WH-like_DNA-bd_sf"/>
</dbReference>
<dbReference type="GO" id="GO:0000156">
    <property type="term" value="F:phosphorelay response regulator activity"/>
    <property type="evidence" value="ECO:0007669"/>
    <property type="project" value="TreeGrafter"/>
</dbReference>
<proteinExistence type="predicted"/>
<keyword evidence="3" id="KW-0805">Transcription regulation</keyword>
<evidence type="ECO:0000313" key="11">
    <source>
        <dbReference type="Proteomes" id="UP000270261"/>
    </source>
</evidence>
<dbReference type="InterPro" id="IPR039420">
    <property type="entry name" value="WalR-like"/>
</dbReference>
<evidence type="ECO:0000259" key="8">
    <source>
        <dbReference type="PROSITE" id="PS50110"/>
    </source>
</evidence>
<feature type="modified residue" description="4-aspartylphosphate" evidence="6">
    <location>
        <position position="64"/>
    </location>
</feature>
<dbReference type="AlphaFoldDB" id="A0A426FQA2"/>
<accession>A0A426FQA2</accession>
<organism evidence="10 11">
    <name type="scientific">Lautropia dentalis</name>
    <dbReference type="NCBI Taxonomy" id="2490857"/>
    <lineage>
        <taxon>Bacteria</taxon>
        <taxon>Pseudomonadati</taxon>
        <taxon>Pseudomonadota</taxon>
        <taxon>Betaproteobacteria</taxon>
        <taxon>Burkholderiales</taxon>
        <taxon>Burkholderiaceae</taxon>
        <taxon>Lautropia</taxon>
    </lineage>
</organism>
<dbReference type="PROSITE" id="PS50110">
    <property type="entry name" value="RESPONSE_REGULATORY"/>
    <property type="match status" value="1"/>
</dbReference>
<feature type="domain" description="OmpR/PhoB-type" evidence="9">
    <location>
        <begin position="149"/>
        <end position="252"/>
    </location>
</feature>
<dbReference type="Gene3D" id="1.10.10.10">
    <property type="entry name" value="Winged helix-like DNA-binding domain superfamily/Winged helix DNA-binding domain"/>
    <property type="match status" value="1"/>
</dbReference>
<dbReference type="Pfam" id="PF00486">
    <property type="entry name" value="Trans_reg_C"/>
    <property type="match status" value="1"/>
</dbReference>
<evidence type="ECO:0000256" key="1">
    <source>
        <dbReference type="ARBA" id="ARBA00022553"/>
    </source>
</evidence>
<dbReference type="InterPro" id="IPR001867">
    <property type="entry name" value="OmpR/PhoB-type_DNA-bd"/>
</dbReference>
<evidence type="ECO:0000256" key="4">
    <source>
        <dbReference type="ARBA" id="ARBA00023125"/>
    </source>
</evidence>
<keyword evidence="5" id="KW-0804">Transcription</keyword>
<protein>
    <submittedName>
        <fullName evidence="10">Response regulator</fullName>
    </submittedName>
</protein>
<evidence type="ECO:0000256" key="6">
    <source>
        <dbReference type="PROSITE-ProRule" id="PRU00169"/>
    </source>
</evidence>
<sequence>MTQPNLWTNPGRPLQLLVVEDEPKLAVLVCRYLDAAGFQTGILADGRLVVNAVRTNPPDLVLLDLMLPGRDGIDICREIRTFSSVPIIMMTARVEEIDRLLGLELGADDYICKPFSPREMVARVRAVLRRTLSDAIKPQQSAVAEAVLEKPAEVSPPPDGLWIDTVRHSAWLEGVALELTPVEFRLLSVLAAMPGHVFSREDLLERLYEDHRVVNGRTVDTHVKNLRRKMGRILPDSELIQSVYGMGYKYQP</sequence>
<dbReference type="SUPFAM" id="SSF52172">
    <property type="entry name" value="CheY-like"/>
    <property type="match status" value="1"/>
</dbReference>
<dbReference type="PANTHER" id="PTHR48111:SF59">
    <property type="entry name" value="TRANSCRIPTIONAL REGULATORY PROTEIN BAER"/>
    <property type="match status" value="1"/>
</dbReference>
<evidence type="ECO:0000256" key="5">
    <source>
        <dbReference type="ARBA" id="ARBA00023163"/>
    </source>
</evidence>
<evidence type="ECO:0000256" key="2">
    <source>
        <dbReference type="ARBA" id="ARBA00023012"/>
    </source>
</evidence>
<dbReference type="FunFam" id="3.40.50.2300:FF:000001">
    <property type="entry name" value="DNA-binding response regulator PhoB"/>
    <property type="match status" value="1"/>
</dbReference>
<gene>
    <name evidence="10" type="ORF">EHV23_00505</name>
</gene>
<dbReference type="OrthoDB" id="9802426at2"/>
<dbReference type="Proteomes" id="UP000270261">
    <property type="component" value="Unassembled WGS sequence"/>
</dbReference>
<comment type="caution">
    <text evidence="10">The sequence shown here is derived from an EMBL/GenBank/DDBJ whole genome shotgun (WGS) entry which is preliminary data.</text>
</comment>
<evidence type="ECO:0000313" key="10">
    <source>
        <dbReference type="EMBL" id="RRN44811.1"/>
    </source>
</evidence>
<dbReference type="RefSeq" id="WP_125094243.1">
    <property type="nucleotide sequence ID" value="NZ_RRUE01000001.1"/>
</dbReference>
<keyword evidence="11" id="KW-1185">Reference proteome</keyword>
<dbReference type="GO" id="GO:0000976">
    <property type="term" value="F:transcription cis-regulatory region binding"/>
    <property type="evidence" value="ECO:0007669"/>
    <property type="project" value="TreeGrafter"/>
</dbReference>
<dbReference type="SUPFAM" id="SSF46894">
    <property type="entry name" value="C-terminal effector domain of the bipartite response regulators"/>
    <property type="match status" value="1"/>
</dbReference>
<dbReference type="InterPro" id="IPR011006">
    <property type="entry name" value="CheY-like_superfamily"/>
</dbReference>
<dbReference type="Gene3D" id="6.10.250.690">
    <property type="match status" value="1"/>
</dbReference>
<dbReference type="PANTHER" id="PTHR48111">
    <property type="entry name" value="REGULATOR OF RPOS"/>
    <property type="match status" value="1"/>
</dbReference>
<dbReference type="PROSITE" id="PS51755">
    <property type="entry name" value="OMPR_PHOB"/>
    <property type="match status" value="1"/>
</dbReference>
<dbReference type="Pfam" id="PF00072">
    <property type="entry name" value="Response_reg"/>
    <property type="match status" value="1"/>
</dbReference>
<evidence type="ECO:0000256" key="7">
    <source>
        <dbReference type="PROSITE-ProRule" id="PRU01091"/>
    </source>
</evidence>
<dbReference type="GO" id="GO:0005829">
    <property type="term" value="C:cytosol"/>
    <property type="evidence" value="ECO:0007669"/>
    <property type="project" value="TreeGrafter"/>
</dbReference>
<dbReference type="GO" id="GO:0032993">
    <property type="term" value="C:protein-DNA complex"/>
    <property type="evidence" value="ECO:0007669"/>
    <property type="project" value="TreeGrafter"/>
</dbReference>
<dbReference type="GO" id="GO:0006355">
    <property type="term" value="P:regulation of DNA-templated transcription"/>
    <property type="evidence" value="ECO:0007669"/>
    <property type="project" value="InterPro"/>
</dbReference>
<dbReference type="SMART" id="SM00448">
    <property type="entry name" value="REC"/>
    <property type="match status" value="1"/>
</dbReference>
<feature type="DNA-binding region" description="OmpR/PhoB-type" evidence="7">
    <location>
        <begin position="149"/>
        <end position="252"/>
    </location>
</feature>
<dbReference type="SMART" id="SM00862">
    <property type="entry name" value="Trans_reg_C"/>
    <property type="match status" value="1"/>
</dbReference>
<dbReference type="EMBL" id="RRUE01000001">
    <property type="protein sequence ID" value="RRN44811.1"/>
    <property type="molecule type" value="Genomic_DNA"/>
</dbReference>
<evidence type="ECO:0000259" key="9">
    <source>
        <dbReference type="PROSITE" id="PS51755"/>
    </source>
</evidence>
<dbReference type="Gene3D" id="3.40.50.2300">
    <property type="match status" value="1"/>
</dbReference>
<evidence type="ECO:0000256" key="3">
    <source>
        <dbReference type="ARBA" id="ARBA00023015"/>
    </source>
</evidence>
<feature type="domain" description="Response regulatory" evidence="8">
    <location>
        <begin position="15"/>
        <end position="128"/>
    </location>
</feature>